<feature type="region of interest" description="Disordered" evidence="1">
    <location>
        <begin position="32"/>
        <end position="56"/>
    </location>
</feature>
<evidence type="ECO:0008006" key="4">
    <source>
        <dbReference type="Google" id="ProtNLM"/>
    </source>
</evidence>
<dbReference type="Gene3D" id="2.160.20.80">
    <property type="entry name" value="E3 ubiquitin-protein ligase SopA"/>
    <property type="match status" value="2"/>
</dbReference>
<proteinExistence type="predicted"/>
<dbReference type="PANTHER" id="PTHR14136:SF17">
    <property type="entry name" value="BTB_POZ DOMAIN-CONTAINING PROTEIN KCTD9"/>
    <property type="match status" value="1"/>
</dbReference>
<dbReference type="Pfam" id="PF00805">
    <property type="entry name" value="Pentapeptide"/>
    <property type="match status" value="3"/>
</dbReference>
<dbReference type="EMBL" id="BAAASG010000033">
    <property type="protein sequence ID" value="GAA2523308.1"/>
    <property type="molecule type" value="Genomic_DNA"/>
</dbReference>
<protein>
    <recommendedName>
        <fullName evidence="4">Pentapeptide repeat-containing protein</fullName>
    </recommendedName>
</protein>
<accession>A0ABN3NIG2</accession>
<evidence type="ECO:0000256" key="1">
    <source>
        <dbReference type="SAM" id="MobiDB-lite"/>
    </source>
</evidence>
<dbReference type="SUPFAM" id="SSF141571">
    <property type="entry name" value="Pentapeptide repeat-like"/>
    <property type="match status" value="1"/>
</dbReference>
<comment type="caution">
    <text evidence="2">The sequence shown here is derived from an EMBL/GenBank/DDBJ whole genome shotgun (WGS) entry which is preliminary data.</text>
</comment>
<dbReference type="PANTHER" id="PTHR14136">
    <property type="entry name" value="BTB_POZ DOMAIN-CONTAINING PROTEIN KCTD9"/>
    <property type="match status" value="1"/>
</dbReference>
<dbReference type="Proteomes" id="UP001501777">
    <property type="component" value="Unassembled WGS sequence"/>
</dbReference>
<reference evidence="2 3" key="1">
    <citation type="journal article" date="2019" name="Int. J. Syst. Evol. Microbiol.">
        <title>The Global Catalogue of Microorganisms (GCM) 10K type strain sequencing project: providing services to taxonomists for standard genome sequencing and annotation.</title>
        <authorList>
            <consortium name="The Broad Institute Genomics Platform"/>
            <consortium name="The Broad Institute Genome Sequencing Center for Infectious Disease"/>
            <person name="Wu L."/>
            <person name="Ma J."/>
        </authorList>
    </citation>
    <scope>NUCLEOTIDE SEQUENCE [LARGE SCALE GENOMIC DNA]</scope>
    <source>
        <strain evidence="2 3">JCM 4395</strain>
    </source>
</reference>
<dbReference type="InterPro" id="IPR051082">
    <property type="entry name" value="Pentapeptide-BTB/POZ_domain"/>
</dbReference>
<evidence type="ECO:0000313" key="3">
    <source>
        <dbReference type="Proteomes" id="UP001501777"/>
    </source>
</evidence>
<name>A0ABN3NIG2_STRLO</name>
<gene>
    <name evidence="2" type="ORF">GCM10010276_88110</name>
</gene>
<dbReference type="InterPro" id="IPR001646">
    <property type="entry name" value="5peptide_repeat"/>
</dbReference>
<keyword evidence="3" id="KW-1185">Reference proteome</keyword>
<evidence type="ECO:0000313" key="2">
    <source>
        <dbReference type="EMBL" id="GAA2523308.1"/>
    </source>
</evidence>
<sequence length="341" mass="36447">MHRVPATRINVFMAAIPPRRSGRAARLQRVARRRTRAASRRVTAPIGSRPPGRNRRTLAPIAPAARQPAVITRADWWKRIQEAASTLAALGTLGVLIFAWLSIQQVDDEHALTREKQVTDRYNAAVNNIGGDSLEVRLGGIYALQRIMEDSHRDQPSIVNVLSTYIRDHAKKPKQVTDLPDRKQVVDVQAALTALGYRDPAYDGTARVDLSGSYLSRAYLRGANLTGANLTGADLSGATLLEAHLRGAYLSSADLQEADLKGADLRSADLRVADLRDGFLDGADLSGATLRGADLSSQVLSGVDLSGTILSGANLSGVDLHGANLSGADLRGADLRGTTGP</sequence>
<organism evidence="2 3">
    <name type="scientific">Streptomyces longisporus</name>
    <dbReference type="NCBI Taxonomy" id="1948"/>
    <lineage>
        <taxon>Bacteria</taxon>
        <taxon>Bacillati</taxon>
        <taxon>Actinomycetota</taxon>
        <taxon>Actinomycetes</taxon>
        <taxon>Kitasatosporales</taxon>
        <taxon>Streptomycetaceae</taxon>
        <taxon>Streptomyces</taxon>
    </lineage>
</organism>